<dbReference type="GO" id="GO:0032259">
    <property type="term" value="P:methylation"/>
    <property type="evidence" value="ECO:0007669"/>
    <property type="project" value="UniProtKB-KW"/>
</dbReference>
<feature type="compositionally biased region" description="Basic and acidic residues" evidence="3">
    <location>
        <begin position="678"/>
        <end position="705"/>
    </location>
</feature>
<proteinExistence type="predicted"/>
<dbReference type="EMBL" id="KZ293471">
    <property type="protein sequence ID" value="PBK61929.1"/>
    <property type="molecule type" value="Genomic_DNA"/>
</dbReference>
<sequence length="973" mass="110566">MGKTSKTDDRSVIGGHGEGMKVGIVALMRDGHNVVYHTNTERWNFKNEYDEAMEGNGLFAICTKVRSKENGYDHSCDRNTHVLVEGPSLTLEDIKLDRFLFLRPPPESSILRPKDPVERRVSGYVCTSESLRGLLFIKGLFVKAYTAGTRNHLYYGYNIIGYLQLNRDRDLPESSRLSEKISWLWGAILRDEYNSVYAGETPVPSPSDSASNLYLSLLEKDETCIDVADFEHHFDPSKYQGEKIAKILLFTYLLRQRTANPGKKVWLYGRSAGDSERQCQIIRNMQLEPVPLPDALFRLLEGHQLIWTIYVERERVFKLRTDTTAFELAHFSFPHHVRHLINVLRASHPSTQKFTYIWKDGKNIDLDVLPFEKIIYLNDRNLSVEYVHKEGSVCVAYDSRTDQDDNIFICDCSVMDLASQIADHAMHGLPRHEIRHATALNRSLVTLCPHSLKIKHYSRRSSAYERQELTWTSLGASGFTVLIKPGRDSLNYELKMPSDDHESEVQRVEHPRTSELNYITTEACMATLTNYHPGRVYTIQVRANSGRLPVAYSQPFHYECPLDSVDALKAEIRAGTLFVSCDAVPGACKYEITTIFLDESRVTDISDCTQWSKKGLFNDSPIRVKVFAVSAEGVRSYKPMTVNVIPDPTAPCEVPVDQLTTPSEEKNLSQESSSSQKSGDKKAWKGKDRHESPVPDDRSDIDIGDKSKDIEYEFNVEDENDDDDTDDEDWVEHVIGRSPTSKAEAMKQEHDQATVCGSKIHQHDVLEVELETSKSRRRFVHFIIYVEMIYEIRHTKSDPKITLEVLKYLSVHDFLDPALGKNPQNYRNIRTISEESREFLLLPDEVGGTMAEISVGDIKSIVVHHGQLPGAPHLVTSSPISGFRCGWVLQVDHHVREHLYPLKSTDKTVHPKRPACPRSLATGDFFCGAGGFSEGFKKAEFDIVVGVDKNMHAYNTWKMNHIQADRVLISPWP</sequence>
<dbReference type="Pfam" id="PF00145">
    <property type="entry name" value="DNA_methylase"/>
    <property type="match status" value="1"/>
</dbReference>
<dbReference type="Proteomes" id="UP000218334">
    <property type="component" value="Unassembled WGS sequence"/>
</dbReference>
<evidence type="ECO:0000256" key="1">
    <source>
        <dbReference type="ARBA" id="ARBA00022603"/>
    </source>
</evidence>
<protein>
    <recommendedName>
        <fullName evidence="4">Fibronectin type-III domain-containing protein</fullName>
    </recommendedName>
</protein>
<evidence type="ECO:0000313" key="5">
    <source>
        <dbReference type="EMBL" id="PBK61929.1"/>
    </source>
</evidence>
<evidence type="ECO:0000259" key="4">
    <source>
        <dbReference type="PROSITE" id="PS50853"/>
    </source>
</evidence>
<accession>A0A2H3AT50</accession>
<dbReference type="InterPro" id="IPR029063">
    <property type="entry name" value="SAM-dependent_MTases_sf"/>
</dbReference>
<dbReference type="SUPFAM" id="SSF53335">
    <property type="entry name" value="S-adenosyl-L-methionine-dependent methyltransferases"/>
    <property type="match status" value="1"/>
</dbReference>
<gene>
    <name evidence="5" type="ORF">ARMSODRAFT_618719</name>
</gene>
<name>A0A2H3AT50_9AGAR</name>
<evidence type="ECO:0000256" key="2">
    <source>
        <dbReference type="ARBA" id="ARBA00022679"/>
    </source>
</evidence>
<dbReference type="InterPro" id="IPR003961">
    <property type="entry name" value="FN3_dom"/>
</dbReference>
<dbReference type="PROSITE" id="PS50853">
    <property type="entry name" value="FN3"/>
    <property type="match status" value="1"/>
</dbReference>
<keyword evidence="2" id="KW-0808">Transferase</keyword>
<dbReference type="AlphaFoldDB" id="A0A2H3AT50"/>
<feature type="domain" description="Fibronectin type-III" evidence="4">
    <location>
        <begin position="465"/>
        <end position="563"/>
    </location>
</feature>
<keyword evidence="6" id="KW-1185">Reference proteome</keyword>
<organism evidence="5 6">
    <name type="scientific">Armillaria solidipes</name>
    <dbReference type="NCBI Taxonomy" id="1076256"/>
    <lineage>
        <taxon>Eukaryota</taxon>
        <taxon>Fungi</taxon>
        <taxon>Dikarya</taxon>
        <taxon>Basidiomycota</taxon>
        <taxon>Agaricomycotina</taxon>
        <taxon>Agaricomycetes</taxon>
        <taxon>Agaricomycetidae</taxon>
        <taxon>Agaricales</taxon>
        <taxon>Marasmiineae</taxon>
        <taxon>Physalacriaceae</taxon>
        <taxon>Armillaria</taxon>
    </lineage>
</organism>
<feature type="region of interest" description="Disordered" evidence="3">
    <location>
        <begin position="645"/>
        <end position="705"/>
    </location>
</feature>
<reference evidence="6" key="1">
    <citation type="journal article" date="2017" name="Nat. Ecol. Evol.">
        <title>Genome expansion and lineage-specific genetic innovations in the forest pathogenic fungi Armillaria.</title>
        <authorList>
            <person name="Sipos G."/>
            <person name="Prasanna A.N."/>
            <person name="Walter M.C."/>
            <person name="O'Connor E."/>
            <person name="Balint B."/>
            <person name="Krizsan K."/>
            <person name="Kiss B."/>
            <person name="Hess J."/>
            <person name="Varga T."/>
            <person name="Slot J."/>
            <person name="Riley R."/>
            <person name="Boka B."/>
            <person name="Rigling D."/>
            <person name="Barry K."/>
            <person name="Lee J."/>
            <person name="Mihaltcheva S."/>
            <person name="LaButti K."/>
            <person name="Lipzen A."/>
            <person name="Waldron R."/>
            <person name="Moloney N.M."/>
            <person name="Sperisen C."/>
            <person name="Kredics L."/>
            <person name="Vagvoelgyi C."/>
            <person name="Patrignani A."/>
            <person name="Fitzpatrick D."/>
            <person name="Nagy I."/>
            <person name="Doyle S."/>
            <person name="Anderson J.B."/>
            <person name="Grigoriev I.V."/>
            <person name="Gueldener U."/>
            <person name="Muensterkoetter M."/>
            <person name="Nagy L.G."/>
        </authorList>
    </citation>
    <scope>NUCLEOTIDE SEQUENCE [LARGE SCALE GENOMIC DNA]</scope>
    <source>
        <strain evidence="6">28-4</strain>
    </source>
</reference>
<evidence type="ECO:0000313" key="6">
    <source>
        <dbReference type="Proteomes" id="UP000218334"/>
    </source>
</evidence>
<keyword evidence="1" id="KW-0489">Methyltransferase</keyword>
<evidence type="ECO:0000256" key="3">
    <source>
        <dbReference type="SAM" id="MobiDB-lite"/>
    </source>
</evidence>
<dbReference type="GO" id="GO:0008168">
    <property type="term" value="F:methyltransferase activity"/>
    <property type="evidence" value="ECO:0007669"/>
    <property type="project" value="UniProtKB-KW"/>
</dbReference>
<dbReference type="InterPro" id="IPR001525">
    <property type="entry name" value="C5_MeTfrase"/>
</dbReference>
<dbReference type="Gene3D" id="3.40.50.150">
    <property type="entry name" value="Vaccinia Virus protein VP39"/>
    <property type="match status" value="1"/>
</dbReference>